<accession>A0AAD5T0P7</accession>
<organism evidence="1 2">
    <name type="scientific">Physocladia obscura</name>
    <dbReference type="NCBI Taxonomy" id="109957"/>
    <lineage>
        <taxon>Eukaryota</taxon>
        <taxon>Fungi</taxon>
        <taxon>Fungi incertae sedis</taxon>
        <taxon>Chytridiomycota</taxon>
        <taxon>Chytridiomycota incertae sedis</taxon>
        <taxon>Chytridiomycetes</taxon>
        <taxon>Chytridiales</taxon>
        <taxon>Chytriomycetaceae</taxon>
        <taxon>Physocladia</taxon>
    </lineage>
</organism>
<proteinExistence type="predicted"/>
<dbReference type="SUPFAM" id="SSF52266">
    <property type="entry name" value="SGNH hydrolase"/>
    <property type="match status" value="1"/>
</dbReference>
<gene>
    <name evidence="1" type="ORF">HK100_011806</name>
</gene>
<name>A0AAD5T0P7_9FUNG</name>
<dbReference type="Proteomes" id="UP001211907">
    <property type="component" value="Unassembled WGS sequence"/>
</dbReference>
<comment type="caution">
    <text evidence="1">The sequence shown here is derived from an EMBL/GenBank/DDBJ whole genome shotgun (WGS) entry which is preliminary data.</text>
</comment>
<evidence type="ECO:0000313" key="1">
    <source>
        <dbReference type="EMBL" id="KAJ3122869.1"/>
    </source>
</evidence>
<reference evidence="1" key="1">
    <citation type="submission" date="2020-05" db="EMBL/GenBank/DDBJ databases">
        <title>Phylogenomic resolution of chytrid fungi.</title>
        <authorList>
            <person name="Stajich J.E."/>
            <person name="Amses K."/>
            <person name="Simmons R."/>
            <person name="Seto K."/>
            <person name="Myers J."/>
            <person name="Bonds A."/>
            <person name="Quandt C.A."/>
            <person name="Barry K."/>
            <person name="Liu P."/>
            <person name="Grigoriev I."/>
            <person name="Longcore J.E."/>
            <person name="James T.Y."/>
        </authorList>
    </citation>
    <scope>NUCLEOTIDE SEQUENCE</scope>
    <source>
        <strain evidence="1">JEL0513</strain>
    </source>
</reference>
<evidence type="ECO:0000313" key="2">
    <source>
        <dbReference type="Proteomes" id="UP001211907"/>
    </source>
</evidence>
<sequence length="994" mass="112130">MPATKVHKSKLLTAVQTLTLLLLGGLILWNATQVVQFTLRPTSVSKVVKPTSQVINRSIDWFSAHVRNSGEPIVGIESSFFVSMLSTDGEQLSMAPSDPTPNVFALFESKRPHGERLLLFSTTELNGTFQFSYRLFTSGKFTVTIFYEGAFPHWEMEPWKTFPDWNARMFHIPPDSQKVAAFELEVAKNAVKSTQDFIREHVEALPPCTINSATVLKGRWIESAAFPKEFYDKMVPDTETHGKNTMFLSDTCNIFYFTSAAAVECLKDKRITFMGDSTAEEIAFDLDWRTDTGTQARNYHCNFWAPNSNPCVGGGIGLPSIKDSRHSERMKRILFYPEQIPKLGIVADKKYPDKHLPRVDKTGRKTDILVFNGGLHDLFYLAENPPTDYNVLQFPEYLEKTLKAETQIQFQVLQQLVFRSHTLQMNSTGGPSLQHKSHLAATVRMLTLLLLAGLVFYNIAHVAQLSLRLQQPPTKLRKPETSATAEFRSVSPVSPNAVVPLETLDPDALQKPQRNLSINWFAARVRSIGDPIAGVETSFFVSILSTDGEYPALLPSDPTPSVFALFQSESPDTERLLLFSSAQYKGTYEFTYHLFTPGKFNVSIFYEGAFPRWDAEPWNTFPKWKPRMFHVPPQSQKVASFELTVTEHAAKPSAQFLREHIESLSPCTADSVSDIKGRWIGTAAIPEDLREKMVPDTEGRGSKTIFLSDSCNLLFFKSIEAAQCLQNKRITFVGDSTIEEIAIDLAMHLEGFTDDMWPPMENVTFIGEPTRVCNDEHLSVRQFSWPIRNESTLLSLFWAPNLNPCIRAGPGLLSLDDSRHAERMRRILFHPEQLTKLAALDFSNPSETDSHLPLVDETKPKTEILIFNAGLHDLEFLSKNTDTHYKITSFSEYLERTLENLKSGAEMRIMLTTNPKIAQVNSIVRQINGQIQTASKNHGFHVLDNHGIQVHRMSADMEPLFGDNIHSSSLWPPNLRRSPFSHASAQMLLNMICN</sequence>
<dbReference type="PANTHER" id="PTHR16165">
    <property type="entry name" value="NXPE FAMILY MEMBER"/>
    <property type="match status" value="1"/>
</dbReference>
<protein>
    <submittedName>
        <fullName evidence="1">Uncharacterized protein</fullName>
    </submittedName>
</protein>
<dbReference type="PANTHER" id="PTHR16165:SF5">
    <property type="entry name" value="NXPE FAMILY MEMBER 3"/>
    <property type="match status" value="1"/>
</dbReference>
<keyword evidence="2" id="KW-1185">Reference proteome</keyword>
<dbReference type="EMBL" id="JADGJH010000776">
    <property type="protein sequence ID" value="KAJ3122869.1"/>
    <property type="molecule type" value="Genomic_DNA"/>
</dbReference>
<dbReference type="AlphaFoldDB" id="A0AAD5T0P7"/>